<evidence type="ECO:0000256" key="1">
    <source>
        <dbReference type="SAM" id="MobiDB-lite"/>
    </source>
</evidence>
<feature type="region of interest" description="Disordered" evidence="1">
    <location>
        <begin position="1"/>
        <end position="32"/>
    </location>
</feature>
<name>A0A9P0TCK4_PIEBR</name>
<organism evidence="2 3">
    <name type="scientific">Pieris brassicae</name>
    <name type="common">White butterfly</name>
    <name type="synonym">Large white butterfly</name>
    <dbReference type="NCBI Taxonomy" id="7116"/>
    <lineage>
        <taxon>Eukaryota</taxon>
        <taxon>Metazoa</taxon>
        <taxon>Ecdysozoa</taxon>
        <taxon>Arthropoda</taxon>
        <taxon>Hexapoda</taxon>
        <taxon>Insecta</taxon>
        <taxon>Pterygota</taxon>
        <taxon>Neoptera</taxon>
        <taxon>Endopterygota</taxon>
        <taxon>Lepidoptera</taxon>
        <taxon>Glossata</taxon>
        <taxon>Ditrysia</taxon>
        <taxon>Papilionoidea</taxon>
        <taxon>Pieridae</taxon>
        <taxon>Pierinae</taxon>
        <taxon>Pieris</taxon>
    </lineage>
</organism>
<evidence type="ECO:0000313" key="3">
    <source>
        <dbReference type="Proteomes" id="UP001152562"/>
    </source>
</evidence>
<dbReference type="AlphaFoldDB" id="A0A9P0TCK4"/>
<sequence>MAFTHPQQYRECGTQLSTGKPSAPQRAGYTTTSHTSCASTLPQSFRFTVTFYWKPQSRASLWVYRLED</sequence>
<accession>A0A9P0TCK4</accession>
<proteinExistence type="predicted"/>
<protein>
    <submittedName>
        <fullName evidence="2">Uncharacterized protein</fullName>
    </submittedName>
</protein>
<evidence type="ECO:0000313" key="2">
    <source>
        <dbReference type="EMBL" id="CAH4027632.1"/>
    </source>
</evidence>
<keyword evidence="3" id="KW-1185">Reference proteome</keyword>
<gene>
    <name evidence="2" type="ORF">PIBRA_LOCUS4763</name>
</gene>
<dbReference type="Proteomes" id="UP001152562">
    <property type="component" value="Unassembled WGS sequence"/>
</dbReference>
<dbReference type="EMBL" id="CALOZG010000005">
    <property type="protein sequence ID" value="CAH4027632.1"/>
    <property type="molecule type" value="Genomic_DNA"/>
</dbReference>
<comment type="caution">
    <text evidence="2">The sequence shown here is derived from an EMBL/GenBank/DDBJ whole genome shotgun (WGS) entry which is preliminary data.</text>
</comment>
<reference evidence="2" key="1">
    <citation type="submission" date="2022-05" db="EMBL/GenBank/DDBJ databases">
        <authorList>
            <person name="Okamura Y."/>
        </authorList>
    </citation>
    <scope>NUCLEOTIDE SEQUENCE</scope>
</reference>